<comment type="similarity">
    <text evidence="3 9 11">Belongs to the uracil-DNA glycosylase (UDG) superfamily. UNG family.</text>
</comment>
<dbReference type="SMART" id="SM00987">
    <property type="entry name" value="UreE_C"/>
    <property type="match status" value="1"/>
</dbReference>
<dbReference type="NCBIfam" id="NF003589">
    <property type="entry name" value="PRK05254.1-2"/>
    <property type="match status" value="1"/>
</dbReference>
<dbReference type="SMART" id="SM00986">
    <property type="entry name" value="UDG"/>
    <property type="match status" value="1"/>
</dbReference>
<dbReference type="KEGG" id="pmes:FX988_03347"/>
<dbReference type="PROSITE" id="PS00130">
    <property type="entry name" value="U_DNA_GLYCOSYLASE"/>
    <property type="match status" value="1"/>
</dbReference>
<dbReference type="GO" id="GO:0004844">
    <property type="term" value="F:uracil DNA N-glycosylase activity"/>
    <property type="evidence" value="ECO:0007669"/>
    <property type="project" value="UniProtKB-UniRule"/>
</dbReference>
<evidence type="ECO:0000256" key="6">
    <source>
        <dbReference type="ARBA" id="ARBA00022763"/>
    </source>
</evidence>
<dbReference type="Proteomes" id="UP000464524">
    <property type="component" value="Chromosome"/>
</dbReference>
<dbReference type="HAMAP" id="MF_00148">
    <property type="entry name" value="UDG"/>
    <property type="match status" value="1"/>
</dbReference>
<evidence type="ECO:0000256" key="2">
    <source>
        <dbReference type="ARBA" id="ARBA00002631"/>
    </source>
</evidence>
<dbReference type="GO" id="GO:0005737">
    <property type="term" value="C:cytoplasm"/>
    <property type="evidence" value="ECO:0007669"/>
    <property type="project" value="UniProtKB-SubCell"/>
</dbReference>
<keyword evidence="9" id="KW-0963">Cytoplasm</keyword>
<evidence type="ECO:0000256" key="5">
    <source>
        <dbReference type="ARBA" id="ARBA00018429"/>
    </source>
</evidence>
<dbReference type="NCBIfam" id="TIGR00628">
    <property type="entry name" value="ung"/>
    <property type="match status" value="1"/>
</dbReference>
<sequence>MTQAATWQDVLGEEKRQAYFTDILHFIASERAQGKVIYPPDKDIFNAFANTELHQVKVVILGQDPYHGPEQAHGLSFSVQKGVKPPPSLKNMYKALQHDFPDFIVPDHGCLQSWALQGVFLLNTVLTVEQGKAHSHAKIGWERFTDKVITQLNAHASGVVFLLWGSHAQKKAGLIDASKHHILTAAHPSPLSAYRGFFECGHFAQTNQILKDSGRTPIDWQI</sequence>
<dbReference type="OrthoDB" id="9804372at2"/>
<keyword evidence="14" id="KW-1185">Reference proteome</keyword>
<dbReference type="SUPFAM" id="SSF52141">
    <property type="entry name" value="Uracil-DNA glycosylase-like"/>
    <property type="match status" value="1"/>
</dbReference>
<evidence type="ECO:0000313" key="13">
    <source>
        <dbReference type="EMBL" id="QHJ13089.1"/>
    </source>
</evidence>
<dbReference type="PANTHER" id="PTHR11264">
    <property type="entry name" value="URACIL-DNA GLYCOSYLASE"/>
    <property type="match status" value="1"/>
</dbReference>
<accession>A0A857JLZ1</accession>
<evidence type="ECO:0000256" key="9">
    <source>
        <dbReference type="HAMAP-Rule" id="MF_00148"/>
    </source>
</evidence>
<dbReference type="Pfam" id="PF03167">
    <property type="entry name" value="UDG"/>
    <property type="match status" value="1"/>
</dbReference>
<evidence type="ECO:0000256" key="11">
    <source>
        <dbReference type="RuleBase" id="RU003780"/>
    </source>
</evidence>
<gene>
    <name evidence="9" type="primary">ung</name>
    <name evidence="13" type="ORF">FX988_03347</name>
</gene>
<dbReference type="InterPro" id="IPR036895">
    <property type="entry name" value="Uracil-DNA_glycosylase-like_sf"/>
</dbReference>
<comment type="function">
    <text evidence="2 9 11">Excises uracil residues from the DNA which can arise as a result of misincorporation of dUMP residues by DNA polymerase or due to deamination of cytosine.</text>
</comment>
<dbReference type="RefSeq" id="WP_160181216.1">
    <property type="nucleotide sequence ID" value="NZ_CP047656.1"/>
</dbReference>
<dbReference type="NCBIfam" id="NF003591">
    <property type="entry name" value="PRK05254.1-4"/>
    <property type="match status" value="1"/>
</dbReference>
<keyword evidence="6 9" id="KW-0227">DNA damage</keyword>
<evidence type="ECO:0000259" key="12">
    <source>
        <dbReference type="SMART" id="SM00986"/>
    </source>
</evidence>
<evidence type="ECO:0000256" key="8">
    <source>
        <dbReference type="ARBA" id="ARBA00023204"/>
    </source>
</evidence>
<keyword evidence="13" id="KW-0326">Glycosidase</keyword>
<evidence type="ECO:0000256" key="1">
    <source>
        <dbReference type="ARBA" id="ARBA00001400"/>
    </source>
</evidence>
<evidence type="ECO:0000256" key="7">
    <source>
        <dbReference type="ARBA" id="ARBA00022801"/>
    </source>
</evidence>
<proteinExistence type="inferred from homology"/>
<feature type="domain" description="Uracil-DNA glycosylase-like" evidence="12">
    <location>
        <begin position="49"/>
        <end position="210"/>
    </location>
</feature>
<dbReference type="EMBL" id="CP047656">
    <property type="protein sequence ID" value="QHJ13089.1"/>
    <property type="molecule type" value="Genomic_DNA"/>
</dbReference>
<dbReference type="CDD" id="cd10027">
    <property type="entry name" value="UDG-F1-like"/>
    <property type="match status" value="1"/>
</dbReference>
<dbReference type="GO" id="GO:0097510">
    <property type="term" value="P:base-excision repair, AP site formation via deaminated base removal"/>
    <property type="evidence" value="ECO:0007669"/>
    <property type="project" value="TreeGrafter"/>
</dbReference>
<comment type="subcellular location">
    <subcellularLocation>
        <location evidence="9">Cytoplasm</location>
    </subcellularLocation>
</comment>
<dbReference type="FunFam" id="3.40.470.10:FF:000001">
    <property type="entry name" value="Uracil-DNA glycosylase"/>
    <property type="match status" value="1"/>
</dbReference>
<dbReference type="AlphaFoldDB" id="A0A857JLZ1"/>
<evidence type="ECO:0000313" key="14">
    <source>
        <dbReference type="Proteomes" id="UP000464524"/>
    </source>
</evidence>
<protein>
    <recommendedName>
        <fullName evidence="5 9">Uracil-DNA glycosylase</fullName>
        <shortName evidence="9">UDG</shortName>
        <ecNumber evidence="4 9">3.2.2.27</ecNumber>
    </recommendedName>
</protein>
<dbReference type="NCBIfam" id="NF003592">
    <property type="entry name" value="PRK05254.1-5"/>
    <property type="match status" value="1"/>
</dbReference>
<dbReference type="InterPro" id="IPR005122">
    <property type="entry name" value="Uracil-DNA_glycosylase-like"/>
</dbReference>
<dbReference type="PANTHER" id="PTHR11264:SF0">
    <property type="entry name" value="URACIL-DNA GLYCOSYLASE"/>
    <property type="match status" value="1"/>
</dbReference>
<keyword evidence="8 9" id="KW-0234">DNA repair</keyword>
<dbReference type="EC" id="3.2.2.27" evidence="4 9"/>
<comment type="catalytic activity">
    <reaction evidence="1 9 11">
        <text>Hydrolyzes single-stranded DNA or mismatched double-stranded DNA and polynucleotides, releasing free uracil.</text>
        <dbReference type="EC" id="3.2.2.27"/>
    </reaction>
</comment>
<evidence type="ECO:0000256" key="10">
    <source>
        <dbReference type="PROSITE-ProRule" id="PRU10072"/>
    </source>
</evidence>
<dbReference type="InterPro" id="IPR018085">
    <property type="entry name" value="Ura-DNA_Glyclase_AS"/>
</dbReference>
<organism evidence="13 14">
    <name type="scientific">Paraglaciecola mesophila</name>
    <dbReference type="NCBI Taxonomy" id="197222"/>
    <lineage>
        <taxon>Bacteria</taxon>
        <taxon>Pseudomonadati</taxon>
        <taxon>Pseudomonadota</taxon>
        <taxon>Gammaproteobacteria</taxon>
        <taxon>Alteromonadales</taxon>
        <taxon>Alteromonadaceae</taxon>
        <taxon>Paraglaciecola</taxon>
    </lineage>
</organism>
<reference evidence="13 14" key="1">
    <citation type="submission" date="2019-12" db="EMBL/GenBank/DDBJ databases">
        <title>Genome sequencing and assembly of endphytes of Porphyra tenera.</title>
        <authorList>
            <person name="Park J.M."/>
            <person name="Shin R."/>
            <person name="Jo S.H."/>
        </authorList>
    </citation>
    <scope>NUCLEOTIDE SEQUENCE [LARGE SCALE GENOMIC DNA]</scope>
    <source>
        <strain evidence="13 14">GPM4</strain>
    </source>
</reference>
<dbReference type="NCBIfam" id="NF003588">
    <property type="entry name" value="PRK05254.1-1"/>
    <property type="match status" value="1"/>
</dbReference>
<feature type="active site" description="Proton acceptor" evidence="9 10">
    <location>
        <position position="64"/>
    </location>
</feature>
<dbReference type="Gene3D" id="3.40.470.10">
    <property type="entry name" value="Uracil-DNA glycosylase-like domain"/>
    <property type="match status" value="1"/>
</dbReference>
<keyword evidence="7 9" id="KW-0378">Hydrolase</keyword>
<evidence type="ECO:0000256" key="4">
    <source>
        <dbReference type="ARBA" id="ARBA00012030"/>
    </source>
</evidence>
<evidence type="ECO:0000256" key="3">
    <source>
        <dbReference type="ARBA" id="ARBA00008184"/>
    </source>
</evidence>
<name>A0A857JLZ1_9ALTE</name>
<dbReference type="InterPro" id="IPR002043">
    <property type="entry name" value="UDG_fam1"/>
</dbReference>